<evidence type="ECO:0000256" key="2">
    <source>
        <dbReference type="ARBA" id="ARBA00023125"/>
    </source>
</evidence>
<feature type="domain" description="HTH gntR-type" evidence="4">
    <location>
        <begin position="13"/>
        <end position="81"/>
    </location>
</feature>
<evidence type="ECO:0000313" key="6">
    <source>
        <dbReference type="Proteomes" id="UP000036959"/>
    </source>
</evidence>
<dbReference type="InterPro" id="IPR028978">
    <property type="entry name" value="Chorismate_lyase_/UTRA_dom_sf"/>
</dbReference>
<reference evidence="6" key="1">
    <citation type="submission" date="2015-06" db="EMBL/GenBank/DDBJ databases">
        <title>Comparative genomics of Burkholderia leaf nodule symbionts.</title>
        <authorList>
            <person name="Carlier A."/>
            <person name="Eberl L."/>
            <person name="Pinto-Carbo M."/>
        </authorList>
    </citation>
    <scope>NUCLEOTIDE SEQUENCE [LARGE SCALE GENOMIC DNA]</scope>
    <source>
        <strain evidence="6">UZHbot4</strain>
    </source>
</reference>
<dbReference type="InterPro" id="IPR036388">
    <property type="entry name" value="WH-like_DNA-bd_sf"/>
</dbReference>
<dbReference type="SUPFAM" id="SSF46785">
    <property type="entry name" value="Winged helix' DNA-binding domain"/>
    <property type="match status" value="1"/>
</dbReference>
<sequence>MLTMTRASLASPIPLYLQIADALRDRIARGVWQQGQLIPTLEQIAGEFDVARVTARQAVQLLMTEGALTPQRGRGTFVSAAAPSIKPVQVVTNLQELAEMYRSTTPELLTVDENSRVPAVGASLGTLAPAYTHMKRVHSTDGALYCVISLYLDERIFSTSPERFRTQTVIPLLMDLKPCPIAKAHQTLTIGSADAETARLLRVPADSPIARVERVFNDRDGLVIYYADVVYRGDVVRVEMDLGGTSLRKK</sequence>
<keyword evidence="2" id="KW-0238">DNA-binding</keyword>
<dbReference type="EMBL" id="LFJJ01000005">
    <property type="protein sequence ID" value="KND62113.1"/>
    <property type="molecule type" value="Genomic_DNA"/>
</dbReference>
<evidence type="ECO:0000313" key="5">
    <source>
        <dbReference type="EMBL" id="KND62113.1"/>
    </source>
</evidence>
<dbReference type="SMART" id="SM00345">
    <property type="entry name" value="HTH_GNTR"/>
    <property type="match status" value="1"/>
</dbReference>
<dbReference type="InterPro" id="IPR000524">
    <property type="entry name" value="Tscrpt_reg_HTH_GntR"/>
</dbReference>
<dbReference type="Gene3D" id="1.10.10.10">
    <property type="entry name" value="Winged helix-like DNA-binding domain superfamily/Winged helix DNA-binding domain"/>
    <property type="match status" value="1"/>
</dbReference>
<comment type="caution">
    <text evidence="5">The sequence shown here is derived from an EMBL/GenBank/DDBJ whole genome shotgun (WGS) entry which is preliminary data.</text>
</comment>
<organism evidence="5 6">
    <name type="scientific">Candidatus Burkholderia verschuerenii</name>
    <dbReference type="NCBI Taxonomy" id="242163"/>
    <lineage>
        <taxon>Bacteria</taxon>
        <taxon>Pseudomonadati</taxon>
        <taxon>Pseudomonadota</taxon>
        <taxon>Betaproteobacteria</taxon>
        <taxon>Burkholderiales</taxon>
        <taxon>Burkholderiaceae</taxon>
        <taxon>Burkholderia</taxon>
    </lineage>
</organism>
<dbReference type="PANTHER" id="PTHR44846:SF1">
    <property type="entry name" value="MANNOSYL-D-GLYCERATE TRANSPORT_METABOLISM SYSTEM REPRESSOR MNGR-RELATED"/>
    <property type="match status" value="1"/>
</dbReference>
<keyword evidence="1" id="KW-0805">Transcription regulation</keyword>
<accession>A0A0L0MII9</accession>
<dbReference type="GO" id="GO:0045892">
    <property type="term" value="P:negative regulation of DNA-templated transcription"/>
    <property type="evidence" value="ECO:0007669"/>
    <property type="project" value="TreeGrafter"/>
</dbReference>
<dbReference type="PROSITE" id="PS50949">
    <property type="entry name" value="HTH_GNTR"/>
    <property type="match status" value="1"/>
</dbReference>
<dbReference type="Gene3D" id="3.40.1410.10">
    <property type="entry name" value="Chorismate lyase-like"/>
    <property type="match status" value="1"/>
</dbReference>
<dbReference type="SMART" id="SM00866">
    <property type="entry name" value="UTRA"/>
    <property type="match status" value="1"/>
</dbReference>
<dbReference type="PANTHER" id="PTHR44846">
    <property type="entry name" value="MANNOSYL-D-GLYCERATE TRANSPORT/METABOLISM SYSTEM REPRESSOR MNGR-RELATED"/>
    <property type="match status" value="1"/>
</dbReference>
<evidence type="ECO:0000256" key="1">
    <source>
        <dbReference type="ARBA" id="ARBA00023015"/>
    </source>
</evidence>
<evidence type="ECO:0000259" key="4">
    <source>
        <dbReference type="PROSITE" id="PS50949"/>
    </source>
</evidence>
<dbReference type="Pfam" id="PF00392">
    <property type="entry name" value="GntR"/>
    <property type="match status" value="1"/>
</dbReference>
<dbReference type="InterPro" id="IPR011663">
    <property type="entry name" value="UTRA"/>
</dbReference>
<dbReference type="GO" id="GO:0003700">
    <property type="term" value="F:DNA-binding transcription factor activity"/>
    <property type="evidence" value="ECO:0007669"/>
    <property type="project" value="InterPro"/>
</dbReference>
<keyword evidence="6" id="KW-1185">Reference proteome</keyword>
<dbReference type="InterPro" id="IPR036390">
    <property type="entry name" value="WH_DNA-bd_sf"/>
</dbReference>
<gene>
    <name evidence="5" type="ORF">BVER_02049</name>
</gene>
<dbReference type="PRINTS" id="PR00035">
    <property type="entry name" value="HTHGNTR"/>
</dbReference>
<dbReference type="AlphaFoldDB" id="A0A0L0MII9"/>
<dbReference type="GO" id="GO:0003677">
    <property type="term" value="F:DNA binding"/>
    <property type="evidence" value="ECO:0007669"/>
    <property type="project" value="UniProtKB-KW"/>
</dbReference>
<keyword evidence="3" id="KW-0804">Transcription</keyword>
<dbReference type="Pfam" id="PF07702">
    <property type="entry name" value="UTRA"/>
    <property type="match status" value="1"/>
</dbReference>
<dbReference type="Proteomes" id="UP000036959">
    <property type="component" value="Unassembled WGS sequence"/>
</dbReference>
<dbReference type="SUPFAM" id="SSF64288">
    <property type="entry name" value="Chorismate lyase-like"/>
    <property type="match status" value="1"/>
</dbReference>
<proteinExistence type="predicted"/>
<protein>
    <submittedName>
        <fullName evidence="5">Transcriptional regulator, GntR family</fullName>
    </submittedName>
</protein>
<evidence type="ECO:0000256" key="3">
    <source>
        <dbReference type="ARBA" id="ARBA00023163"/>
    </source>
</evidence>
<name>A0A0L0MII9_9BURK</name>
<dbReference type="PATRIC" id="fig|242163.4.peg.5375"/>
<dbReference type="InterPro" id="IPR050679">
    <property type="entry name" value="Bact_HTH_transcr_reg"/>
</dbReference>
<dbReference type="CDD" id="cd07377">
    <property type="entry name" value="WHTH_GntR"/>
    <property type="match status" value="1"/>
</dbReference>